<dbReference type="RefSeq" id="WP_173126711.1">
    <property type="nucleotide sequence ID" value="NZ_JABRWJ010000006.1"/>
</dbReference>
<keyword evidence="3" id="KW-1185">Reference proteome</keyword>
<evidence type="ECO:0000313" key="3">
    <source>
        <dbReference type="Proteomes" id="UP000737171"/>
    </source>
</evidence>
<sequence length="265" mass="29885">MSTTQSLIAVLKAELKTAGVTYAILARELKLAESSVKRMFAKGDMPLSRIDDICRVLKTDFAELSRQVAGAKALRRELTPDQEAAVVGDPKLLLCAICVLSQWTLEQIVATYTLTEAEAVARFVQLDRLGVIELRPMNRYRLQLDKTFRWRPDGPVMQYFRHKVVGDYYSGGFDGEGEMLMLVHGQIGRSLAALFNERLQRVAQDFAQQHLADQKLAPDQKRPYTLMIGMRSWLFAAFRELKREPAEPAPVGLSVRQFVGGRRSP</sequence>
<organism evidence="2 3">
    <name type="scientific">Pseudaquabacterium terrae</name>
    <dbReference type="NCBI Taxonomy" id="2732868"/>
    <lineage>
        <taxon>Bacteria</taxon>
        <taxon>Pseudomonadati</taxon>
        <taxon>Pseudomonadota</taxon>
        <taxon>Betaproteobacteria</taxon>
        <taxon>Burkholderiales</taxon>
        <taxon>Sphaerotilaceae</taxon>
        <taxon>Pseudaquabacterium</taxon>
    </lineage>
</organism>
<proteinExistence type="predicted"/>
<dbReference type="Proteomes" id="UP000737171">
    <property type="component" value="Unassembled WGS sequence"/>
</dbReference>
<evidence type="ECO:0000313" key="2">
    <source>
        <dbReference type="EMBL" id="NRF69577.1"/>
    </source>
</evidence>
<comment type="caution">
    <text evidence="2">The sequence shown here is derived from an EMBL/GenBank/DDBJ whole genome shotgun (WGS) entry which is preliminary data.</text>
</comment>
<gene>
    <name evidence="2" type="ORF">HLB44_21470</name>
</gene>
<protein>
    <submittedName>
        <fullName evidence="2">Helix-turn-helix transcriptional regulator</fullName>
    </submittedName>
</protein>
<feature type="domain" description="HTH cro/C1-type" evidence="1">
    <location>
        <begin position="11"/>
        <end position="64"/>
    </location>
</feature>
<name>A0ABX2ELX5_9BURK</name>
<dbReference type="Pfam" id="PF13443">
    <property type="entry name" value="HTH_26"/>
    <property type="match status" value="1"/>
</dbReference>
<dbReference type="EMBL" id="JABRWJ010000006">
    <property type="protein sequence ID" value="NRF69577.1"/>
    <property type="molecule type" value="Genomic_DNA"/>
</dbReference>
<reference evidence="2 3" key="1">
    <citation type="submission" date="2020-05" db="EMBL/GenBank/DDBJ databases">
        <title>Aquincola sp. isolate from soil.</title>
        <authorList>
            <person name="Han J."/>
            <person name="Kim D.-U."/>
        </authorList>
    </citation>
    <scope>NUCLEOTIDE SEQUENCE [LARGE SCALE GENOMIC DNA]</scope>
    <source>
        <strain evidence="2 3">S2</strain>
    </source>
</reference>
<evidence type="ECO:0000259" key="1">
    <source>
        <dbReference type="Pfam" id="PF13443"/>
    </source>
</evidence>
<accession>A0ABX2ELX5</accession>
<dbReference type="InterPro" id="IPR001387">
    <property type="entry name" value="Cro/C1-type_HTH"/>
</dbReference>